<dbReference type="PROSITE" id="PS50076">
    <property type="entry name" value="DNAJ_2"/>
    <property type="match status" value="1"/>
</dbReference>
<dbReference type="GO" id="GO:0031072">
    <property type="term" value="F:heat shock protein binding"/>
    <property type="evidence" value="ECO:0007669"/>
    <property type="project" value="TreeGrafter"/>
</dbReference>
<reference evidence="3" key="1">
    <citation type="submission" date="2022-11" db="EMBL/GenBank/DDBJ databases">
        <authorList>
            <person name="Petersen C."/>
        </authorList>
    </citation>
    <scope>NUCLEOTIDE SEQUENCE</scope>
    <source>
        <strain evidence="3">IBT 26290</strain>
    </source>
</reference>
<name>A0A9W9HWP7_9EURO</name>
<dbReference type="PANTHER" id="PTHR44144:SF1">
    <property type="entry name" value="DNAJ HOMOLOG SUBFAMILY C MEMBER 9"/>
    <property type="match status" value="1"/>
</dbReference>
<dbReference type="GO" id="GO:0005737">
    <property type="term" value="C:cytoplasm"/>
    <property type="evidence" value="ECO:0007669"/>
    <property type="project" value="TreeGrafter"/>
</dbReference>
<dbReference type="InterPro" id="IPR052594">
    <property type="entry name" value="J_domain-containing_protein"/>
</dbReference>
<keyword evidence="4" id="KW-1185">Reference proteome</keyword>
<dbReference type="PANTHER" id="PTHR44144">
    <property type="entry name" value="DNAJ HOMOLOG SUBFAMILY C MEMBER 9"/>
    <property type="match status" value="1"/>
</dbReference>
<dbReference type="RefSeq" id="XP_056540738.1">
    <property type="nucleotide sequence ID" value="XM_056690973.1"/>
</dbReference>
<evidence type="ECO:0000313" key="4">
    <source>
        <dbReference type="Proteomes" id="UP001149163"/>
    </source>
</evidence>
<keyword evidence="1" id="KW-0175">Coiled coil</keyword>
<dbReference type="Gene3D" id="1.10.287.110">
    <property type="entry name" value="DnaJ domain"/>
    <property type="match status" value="1"/>
</dbReference>
<comment type="caution">
    <text evidence="3">The sequence shown here is derived from an EMBL/GenBank/DDBJ whole genome shotgun (WGS) entry which is preliminary data.</text>
</comment>
<dbReference type="PRINTS" id="PR00625">
    <property type="entry name" value="JDOMAIN"/>
</dbReference>
<dbReference type="AlphaFoldDB" id="A0A9W9HWP7"/>
<dbReference type="Proteomes" id="UP001149163">
    <property type="component" value="Unassembled WGS sequence"/>
</dbReference>
<evidence type="ECO:0000256" key="1">
    <source>
        <dbReference type="SAM" id="Coils"/>
    </source>
</evidence>
<dbReference type="CDD" id="cd06257">
    <property type="entry name" value="DnaJ"/>
    <property type="match status" value="1"/>
</dbReference>
<dbReference type="EMBL" id="JAPQKN010000006">
    <property type="protein sequence ID" value="KAJ5157749.1"/>
    <property type="molecule type" value="Genomic_DNA"/>
</dbReference>
<protein>
    <recommendedName>
        <fullName evidence="2">J domain-containing protein</fullName>
    </recommendedName>
</protein>
<evidence type="ECO:0000259" key="2">
    <source>
        <dbReference type="PROSITE" id="PS50076"/>
    </source>
</evidence>
<dbReference type="GeneID" id="81430149"/>
<dbReference type="SUPFAM" id="SSF46565">
    <property type="entry name" value="Chaperone J-domain"/>
    <property type="match status" value="1"/>
</dbReference>
<organism evidence="3 4">
    <name type="scientific">Penicillium canariense</name>
    <dbReference type="NCBI Taxonomy" id="189055"/>
    <lineage>
        <taxon>Eukaryota</taxon>
        <taxon>Fungi</taxon>
        <taxon>Dikarya</taxon>
        <taxon>Ascomycota</taxon>
        <taxon>Pezizomycotina</taxon>
        <taxon>Eurotiomycetes</taxon>
        <taxon>Eurotiomycetidae</taxon>
        <taxon>Eurotiales</taxon>
        <taxon>Aspergillaceae</taxon>
        <taxon>Penicillium</taxon>
    </lineage>
</organism>
<dbReference type="OrthoDB" id="10250354at2759"/>
<sequence>MTLPPDFDPYAALGVTKEATITEIRAARRKRDQAESQQNAAQEEFQRVEQAYALLSDHTRRAQYDKKAELVELKRDLLACRRKTESTSDSPLWGSGSGISREFGEKYIVEESVPKKDLDEAMCFSHEPRPMPRRRYEEFWHTAPGNGREGKDTDARV</sequence>
<feature type="coiled-coil region" evidence="1">
    <location>
        <begin position="17"/>
        <end position="51"/>
    </location>
</feature>
<dbReference type="Pfam" id="PF00226">
    <property type="entry name" value="DnaJ"/>
    <property type="match status" value="1"/>
</dbReference>
<evidence type="ECO:0000313" key="3">
    <source>
        <dbReference type="EMBL" id="KAJ5157749.1"/>
    </source>
</evidence>
<feature type="domain" description="J" evidence="2">
    <location>
        <begin position="8"/>
        <end position="68"/>
    </location>
</feature>
<reference evidence="3" key="2">
    <citation type="journal article" date="2023" name="IMA Fungus">
        <title>Comparative genomic study of the Penicillium genus elucidates a diverse pangenome and 15 lateral gene transfer events.</title>
        <authorList>
            <person name="Petersen C."/>
            <person name="Sorensen T."/>
            <person name="Nielsen M.R."/>
            <person name="Sondergaard T.E."/>
            <person name="Sorensen J.L."/>
            <person name="Fitzpatrick D.A."/>
            <person name="Frisvad J.C."/>
            <person name="Nielsen K.L."/>
        </authorList>
    </citation>
    <scope>NUCLEOTIDE SEQUENCE</scope>
    <source>
        <strain evidence="3">IBT 26290</strain>
    </source>
</reference>
<gene>
    <name evidence="3" type="ORF">N7482_008849</name>
</gene>
<dbReference type="InterPro" id="IPR036869">
    <property type="entry name" value="J_dom_sf"/>
</dbReference>
<dbReference type="PROSITE" id="PS00636">
    <property type="entry name" value="DNAJ_1"/>
    <property type="match status" value="1"/>
</dbReference>
<proteinExistence type="predicted"/>
<dbReference type="InterPro" id="IPR018253">
    <property type="entry name" value="DnaJ_domain_CS"/>
</dbReference>
<accession>A0A9W9HWP7</accession>
<dbReference type="GO" id="GO:0005634">
    <property type="term" value="C:nucleus"/>
    <property type="evidence" value="ECO:0007669"/>
    <property type="project" value="TreeGrafter"/>
</dbReference>
<dbReference type="InterPro" id="IPR001623">
    <property type="entry name" value="DnaJ_domain"/>
</dbReference>